<gene>
    <name evidence="1" type="ORF">B1991_14425</name>
</gene>
<evidence type="ECO:0000313" key="2">
    <source>
        <dbReference type="Proteomes" id="UP000306317"/>
    </source>
</evidence>
<evidence type="ECO:0008006" key="3">
    <source>
        <dbReference type="Google" id="ProtNLM"/>
    </source>
</evidence>
<dbReference type="AlphaFoldDB" id="A0A4S3KCH5"/>
<protein>
    <recommendedName>
        <fullName evidence="3">DUF1364 domain-containing protein</fullName>
    </recommendedName>
</protein>
<reference evidence="1 2" key="1">
    <citation type="submission" date="2017-02" db="EMBL/GenBank/DDBJ databases">
        <title>Whole genome sequencing of Rhodanobacter lindaniclasticus DSM 17932.</title>
        <authorList>
            <person name="Kumar S."/>
            <person name="Patil P."/>
            <person name="Patil P.B."/>
        </authorList>
    </citation>
    <scope>NUCLEOTIDE SEQUENCE [LARGE SCALE GENOMIC DNA]</scope>
    <source>
        <strain evidence="1 2">DSM 17932</strain>
    </source>
</reference>
<dbReference type="Pfam" id="PF07102">
    <property type="entry name" value="YbcO"/>
    <property type="match status" value="1"/>
</dbReference>
<dbReference type="EMBL" id="MWIO01000045">
    <property type="protein sequence ID" value="THD06135.1"/>
    <property type="molecule type" value="Genomic_DNA"/>
</dbReference>
<proteinExistence type="predicted"/>
<comment type="caution">
    <text evidence="1">The sequence shown here is derived from an EMBL/GenBank/DDBJ whole genome shotgun (WGS) entry which is preliminary data.</text>
</comment>
<dbReference type="InterPro" id="IPR010774">
    <property type="entry name" value="YbcO"/>
</dbReference>
<dbReference type="Proteomes" id="UP000306317">
    <property type="component" value="Unassembled WGS sequence"/>
</dbReference>
<name>A0A4S3KCH5_9GAMM</name>
<organism evidence="1 2">
    <name type="scientific">Rhodanobacter lindaniclasticus</name>
    <dbReference type="NCBI Taxonomy" id="75310"/>
    <lineage>
        <taxon>Bacteria</taxon>
        <taxon>Pseudomonadati</taxon>
        <taxon>Pseudomonadota</taxon>
        <taxon>Gammaproteobacteria</taxon>
        <taxon>Lysobacterales</taxon>
        <taxon>Rhodanobacteraceae</taxon>
        <taxon>Rhodanobacter</taxon>
    </lineage>
</organism>
<sequence>MKASRPKMTPARANAKGQPCTLQLPGCYPGPDNEQVQLCHLRMFSGGGTGLKPHDAEAVFGCTHCHDLIDGRRHLIPELREQVSFFEHIAWALIRTGRLQREAGVSIWKGEK</sequence>
<evidence type="ECO:0000313" key="1">
    <source>
        <dbReference type="EMBL" id="THD06135.1"/>
    </source>
</evidence>
<accession>A0A4S3KCH5</accession>
<dbReference type="Gene3D" id="3.30.50.20">
    <property type="entry name" value="prophage-derive protein ybcO"/>
    <property type="match status" value="1"/>
</dbReference>
<keyword evidence="2" id="KW-1185">Reference proteome</keyword>